<evidence type="ECO:0000313" key="3">
    <source>
        <dbReference type="Proteomes" id="UP000324800"/>
    </source>
</evidence>
<feature type="domain" description="Reverse transcriptase" evidence="1">
    <location>
        <begin position="28"/>
        <end position="212"/>
    </location>
</feature>
<proteinExistence type="predicted"/>
<dbReference type="InterPro" id="IPR043128">
    <property type="entry name" value="Rev_trsase/Diguanyl_cyclase"/>
</dbReference>
<keyword evidence="2" id="KW-0808">Transferase</keyword>
<dbReference type="InterPro" id="IPR000477">
    <property type="entry name" value="RT_dom"/>
</dbReference>
<gene>
    <name evidence="2" type="ORF">EZS28_042571</name>
</gene>
<dbReference type="SUPFAM" id="SSF56672">
    <property type="entry name" value="DNA/RNA polymerases"/>
    <property type="match status" value="1"/>
</dbReference>
<keyword evidence="2" id="KW-0548">Nucleotidyltransferase</keyword>
<dbReference type="PANTHER" id="PTHR33050:SF7">
    <property type="entry name" value="RIBONUCLEASE H"/>
    <property type="match status" value="1"/>
</dbReference>
<dbReference type="GO" id="GO:0003964">
    <property type="term" value="F:RNA-directed DNA polymerase activity"/>
    <property type="evidence" value="ECO:0007669"/>
    <property type="project" value="UniProtKB-KW"/>
</dbReference>
<dbReference type="Gene3D" id="3.10.10.10">
    <property type="entry name" value="HIV Type 1 Reverse Transcriptase, subunit A, domain 1"/>
    <property type="match status" value="1"/>
</dbReference>
<dbReference type="InterPro" id="IPR043502">
    <property type="entry name" value="DNA/RNA_pol_sf"/>
</dbReference>
<reference evidence="2 3" key="1">
    <citation type="submission" date="2019-03" db="EMBL/GenBank/DDBJ databases">
        <title>Single cell metagenomics reveals metabolic interactions within the superorganism composed of flagellate Streblomastix strix and complex community of Bacteroidetes bacteria on its surface.</title>
        <authorList>
            <person name="Treitli S.C."/>
            <person name="Kolisko M."/>
            <person name="Husnik F."/>
            <person name="Keeling P."/>
            <person name="Hampl V."/>
        </authorList>
    </citation>
    <scope>NUCLEOTIDE SEQUENCE [LARGE SCALE GENOMIC DNA]</scope>
    <source>
        <strain evidence="2">ST1C</strain>
    </source>
</reference>
<dbReference type="AlphaFoldDB" id="A0A5J4TVF9"/>
<dbReference type="PANTHER" id="PTHR33050">
    <property type="entry name" value="REVERSE TRANSCRIPTASE DOMAIN-CONTAINING PROTEIN"/>
    <property type="match status" value="1"/>
</dbReference>
<protein>
    <submittedName>
        <fullName evidence="2">Putative reverse transcriptase</fullName>
    </submittedName>
</protein>
<organism evidence="2 3">
    <name type="scientific">Streblomastix strix</name>
    <dbReference type="NCBI Taxonomy" id="222440"/>
    <lineage>
        <taxon>Eukaryota</taxon>
        <taxon>Metamonada</taxon>
        <taxon>Preaxostyla</taxon>
        <taxon>Oxymonadida</taxon>
        <taxon>Streblomastigidae</taxon>
        <taxon>Streblomastix</taxon>
    </lineage>
</organism>
<comment type="caution">
    <text evidence="2">The sequence shown here is derived from an EMBL/GenBank/DDBJ whole genome shotgun (WGS) entry which is preliminary data.</text>
</comment>
<dbReference type="Proteomes" id="UP000324800">
    <property type="component" value="Unassembled WGS sequence"/>
</dbReference>
<name>A0A5J4TVF9_9EUKA</name>
<accession>A0A5J4TVF9</accession>
<dbReference type="EMBL" id="SNRW01024908">
    <property type="protein sequence ID" value="KAA6361903.1"/>
    <property type="molecule type" value="Genomic_DNA"/>
</dbReference>
<sequence>MRRIPDQKRTLQCGKQLETLIEKELQNKIIDEVKESQIKWFNQIFAIPKRGNGKWRKITDCSELNDQLQEEHFKKEDIHVLRELMKQNDWMIKIDIESTYHHFPVNSNFRDFLEFKFKERSFIIVAMHFGIKHAPLVFQKIMMKVMQFFRETMQLRCIDYSDDLIFFNQDKELFNQQIPAIRRKLNSLGWIIAEEQSCLIPNQQVEFLRWGINSLEDRIQMTTE</sequence>
<dbReference type="InterPro" id="IPR052055">
    <property type="entry name" value="Hepadnavirus_pol/RT"/>
</dbReference>
<dbReference type="Gene3D" id="3.30.70.270">
    <property type="match status" value="1"/>
</dbReference>
<dbReference type="PROSITE" id="PS50878">
    <property type="entry name" value="RT_POL"/>
    <property type="match status" value="1"/>
</dbReference>
<evidence type="ECO:0000259" key="1">
    <source>
        <dbReference type="PROSITE" id="PS50878"/>
    </source>
</evidence>
<evidence type="ECO:0000313" key="2">
    <source>
        <dbReference type="EMBL" id="KAA6361903.1"/>
    </source>
</evidence>
<dbReference type="Pfam" id="PF00078">
    <property type="entry name" value="RVT_1"/>
    <property type="match status" value="1"/>
</dbReference>
<keyword evidence="2" id="KW-0695">RNA-directed DNA polymerase</keyword>
<dbReference type="OrthoDB" id="6771932at2759"/>